<dbReference type="AlphaFoldDB" id="A0A9D1WPK5"/>
<gene>
    <name evidence="2" type="ORF">H9736_01480</name>
</gene>
<accession>A0A9D1WPK5</accession>
<evidence type="ECO:0000259" key="1">
    <source>
        <dbReference type="Pfam" id="PF04015"/>
    </source>
</evidence>
<proteinExistence type="predicted"/>
<dbReference type="Proteomes" id="UP000886800">
    <property type="component" value="Unassembled WGS sequence"/>
</dbReference>
<protein>
    <submittedName>
        <fullName evidence="2">DUF362 domain-containing protein</fullName>
    </submittedName>
</protein>
<name>A0A9D1WPK5_9FIRM</name>
<reference evidence="2" key="2">
    <citation type="submission" date="2021-04" db="EMBL/GenBank/DDBJ databases">
        <authorList>
            <person name="Gilroy R."/>
        </authorList>
    </citation>
    <scope>NUCLEOTIDE SEQUENCE</scope>
    <source>
        <strain evidence="2">CHK188-5543</strain>
    </source>
</reference>
<reference evidence="2" key="1">
    <citation type="journal article" date="2021" name="PeerJ">
        <title>Extensive microbial diversity within the chicken gut microbiome revealed by metagenomics and culture.</title>
        <authorList>
            <person name="Gilroy R."/>
            <person name="Ravi A."/>
            <person name="Getino M."/>
            <person name="Pursley I."/>
            <person name="Horton D.L."/>
            <person name="Alikhan N.F."/>
            <person name="Baker D."/>
            <person name="Gharbi K."/>
            <person name="Hall N."/>
            <person name="Watson M."/>
            <person name="Adriaenssens E.M."/>
            <person name="Foster-Nyarko E."/>
            <person name="Jarju S."/>
            <person name="Secka A."/>
            <person name="Antonio M."/>
            <person name="Oren A."/>
            <person name="Chaudhuri R.R."/>
            <person name="La Ragione R."/>
            <person name="Hildebrand F."/>
            <person name="Pallen M.J."/>
        </authorList>
    </citation>
    <scope>NUCLEOTIDE SEQUENCE</scope>
    <source>
        <strain evidence="2">CHK188-5543</strain>
    </source>
</reference>
<evidence type="ECO:0000313" key="2">
    <source>
        <dbReference type="EMBL" id="HIX64899.1"/>
    </source>
</evidence>
<sequence>MEQDRLLVIYGEDPREMTLKLLEAAQLEKRIPQGALVGIKPNLVVAKPADTGATTHPEIVAALVEYLQAHGHTNLLILEGAWVGDSTRKAFQLCGYQEISRRYGVPLLDTKGDATTPRSYGGITMEVCQKALEVDYLINLPVLKGHCQTLVTGALKNLKGLISDREKRHFHTLGLHKPIAYLNKILHTDFILGDGICGDLDYEEGGNPVPMHRMFCGLDPVLVDSYIASCMGYQPRSIEYIALAEELGVGRCLAGPGQLVELNRDTSAAKPSPGGKVARLAGYAAPKESCSACYANLIQALARLDQEGLLEKLRDCPVCIGQGYQGQPGRLGVGRCTAAMDASQPGCPPTTMQMLEFLRSQLA</sequence>
<comment type="caution">
    <text evidence="2">The sequence shown here is derived from an EMBL/GenBank/DDBJ whole genome shotgun (WGS) entry which is preliminary data.</text>
</comment>
<evidence type="ECO:0000313" key="3">
    <source>
        <dbReference type="Proteomes" id="UP000886800"/>
    </source>
</evidence>
<feature type="domain" description="DUF362" evidence="1">
    <location>
        <begin position="37"/>
        <end position="228"/>
    </location>
</feature>
<dbReference type="Pfam" id="PF04015">
    <property type="entry name" value="DUF362"/>
    <property type="match status" value="1"/>
</dbReference>
<dbReference type="InterPro" id="IPR007160">
    <property type="entry name" value="DUF362"/>
</dbReference>
<dbReference type="EMBL" id="DXES01000032">
    <property type="protein sequence ID" value="HIX64899.1"/>
    <property type="molecule type" value="Genomic_DNA"/>
</dbReference>
<organism evidence="2 3">
    <name type="scientific">Candidatus Anaerotruncus excrementipullorum</name>
    <dbReference type="NCBI Taxonomy" id="2838465"/>
    <lineage>
        <taxon>Bacteria</taxon>
        <taxon>Bacillati</taxon>
        <taxon>Bacillota</taxon>
        <taxon>Clostridia</taxon>
        <taxon>Eubacteriales</taxon>
        <taxon>Oscillospiraceae</taxon>
        <taxon>Anaerotruncus</taxon>
    </lineage>
</organism>